<accession>A0A1T2L151</accession>
<evidence type="ECO:0000313" key="2">
    <source>
        <dbReference type="Proteomes" id="UP000191110"/>
    </source>
</evidence>
<comment type="caution">
    <text evidence="1">The sequence shown here is derived from an EMBL/GenBank/DDBJ whole genome shotgun (WGS) entry which is preliminary data.</text>
</comment>
<protein>
    <submittedName>
        <fullName evidence="1">Uncharacterized protein</fullName>
    </submittedName>
</protein>
<organism evidence="1 2">
    <name type="scientific">Solemya pervernicosa gill symbiont</name>
    <dbReference type="NCBI Taxonomy" id="642797"/>
    <lineage>
        <taxon>Bacteria</taxon>
        <taxon>Pseudomonadati</taxon>
        <taxon>Pseudomonadota</taxon>
        <taxon>Gammaproteobacteria</taxon>
        <taxon>sulfur-oxidizing symbionts</taxon>
    </lineage>
</organism>
<evidence type="ECO:0000313" key="1">
    <source>
        <dbReference type="EMBL" id="OOZ38791.1"/>
    </source>
</evidence>
<gene>
    <name evidence="1" type="ORF">BOW53_14165</name>
</gene>
<dbReference type="AlphaFoldDB" id="A0A1T2L151"/>
<sequence length="100" mass="11462">MEMEYRIENRDRHLDVSISADAVEQEQLLEHYMNNCRDRRCDDGSCENATDEYNKVDRINIQPTTDGVLLQLIAKPGETLNSTEIEPCLEHNFAMSSSLA</sequence>
<reference evidence="1 2" key="1">
    <citation type="submission" date="2016-11" db="EMBL/GenBank/DDBJ databases">
        <title>Mixed transmission modes and dynamic genome evolution in an obligate animal-bacterial symbiosis.</title>
        <authorList>
            <person name="Russell S.L."/>
            <person name="Corbett-Detig R.B."/>
            <person name="Cavanaugh C.M."/>
        </authorList>
    </citation>
    <scope>NUCLEOTIDE SEQUENCE [LARGE SCALE GENOMIC DNA]</scope>
    <source>
        <strain evidence="1">Sveles-Q1</strain>
    </source>
</reference>
<proteinExistence type="predicted"/>
<keyword evidence="2" id="KW-1185">Reference proteome</keyword>
<dbReference type="Proteomes" id="UP000191110">
    <property type="component" value="Unassembled WGS sequence"/>
</dbReference>
<dbReference type="EMBL" id="MPRL01000073">
    <property type="protein sequence ID" value="OOZ38791.1"/>
    <property type="molecule type" value="Genomic_DNA"/>
</dbReference>
<name>A0A1T2L151_9GAMM</name>